<evidence type="ECO:0000313" key="3">
    <source>
        <dbReference type="Proteomes" id="UP000291343"/>
    </source>
</evidence>
<dbReference type="InterPro" id="IPR014752">
    <property type="entry name" value="Arrestin-like_C"/>
</dbReference>
<dbReference type="InterPro" id="IPR000698">
    <property type="entry name" value="Arrestin"/>
</dbReference>
<comment type="caution">
    <text evidence="2">The sequence shown here is derived from an EMBL/GenBank/DDBJ whole genome shotgun (WGS) entry which is preliminary data.</text>
</comment>
<dbReference type="PANTHER" id="PTHR11792">
    <property type="entry name" value="ARRESTIN"/>
    <property type="match status" value="1"/>
</dbReference>
<reference evidence="2 3" key="1">
    <citation type="journal article" date="2017" name="Gigascience">
        <title>Genome sequence of the small brown planthopper, Laodelphax striatellus.</title>
        <authorList>
            <person name="Zhu J."/>
            <person name="Jiang F."/>
            <person name="Wang X."/>
            <person name="Yang P."/>
            <person name="Bao Y."/>
            <person name="Zhao W."/>
            <person name="Wang W."/>
            <person name="Lu H."/>
            <person name="Wang Q."/>
            <person name="Cui N."/>
            <person name="Li J."/>
            <person name="Chen X."/>
            <person name="Luo L."/>
            <person name="Yu J."/>
            <person name="Kang L."/>
            <person name="Cui F."/>
        </authorList>
    </citation>
    <scope>NUCLEOTIDE SEQUENCE [LARGE SCALE GENOMIC DNA]</scope>
    <source>
        <strain evidence="2">Lst14</strain>
    </source>
</reference>
<sequence length="155" mass="16759">MVHQGVDVMIFQNGQYRSAVASLETQEGCPINPGSSLQKTIYLVPVIESNKDRRGIALDGQLKHQDTNLASSTLLASADAKDAFGIVVSYSVKVKLYLGALGGEVSAELPFILMHPKPGTNTGKVMRIDSQVEVESFRQDTVDRPISPDAKMPIC</sequence>
<dbReference type="EMBL" id="QKKF02030183">
    <property type="protein sequence ID" value="RZF34840.1"/>
    <property type="molecule type" value="Genomic_DNA"/>
</dbReference>
<dbReference type="AlphaFoldDB" id="A0A482WP86"/>
<dbReference type="SMR" id="A0A482WP86"/>
<dbReference type="PANTHER" id="PTHR11792:SF16">
    <property type="entry name" value="PHOSRESTIN-2"/>
    <property type="match status" value="1"/>
</dbReference>
<name>A0A482WP86_LAOST</name>
<dbReference type="GO" id="GO:0002031">
    <property type="term" value="P:G protein-coupled receptor internalization"/>
    <property type="evidence" value="ECO:0007669"/>
    <property type="project" value="TreeGrafter"/>
</dbReference>
<dbReference type="Proteomes" id="UP000291343">
    <property type="component" value="Unassembled WGS sequence"/>
</dbReference>
<evidence type="ECO:0000256" key="1">
    <source>
        <dbReference type="ARBA" id="ARBA00005298"/>
    </source>
</evidence>
<comment type="similarity">
    <text evidence="1">Belongs to the arrestin family.</text>
</comment>
<dbReference type="GO" id="GO:0005737">
    <property type="term" value="C:cytoplasm"/>
    <property type="evidence" value="ECO:0007669"/>
    <property type="project" value="TreeGrafter"/>
</dbReference>
<dbReference type="SUPFAM" id="SSF81296">
    <property type="entry name" value="E set domains"/>
    <property type="match status" value="1"/>
</dbReference>
<dbReference type="STRING" id="195883.A0A482WP86"/>
<proteinExistence type="inferred from homology"/>
<gene>
    <name evidence="2" type="ORF">LSTR_LSTR013200</name>
</gene>
<accession>A0A482WP86</accession>
<dbReference type="GO" id="GO:0007165">
    <property type="term" value="P:signal transduction"/>
    <property type="evidence" value="ECO:0007669"/>
    <property type="project" value="InterPro"/>
</dbReference>
<organism evidence="2 3">
    <name type="scientific">Laodelphax striatellus</name>
    <name type="common">Small brown planthopper</name>
    <name type="synonym">Delphax striatella</name>
    <dbReference type="NCBI Taxonomy" id="195883"/>
    <lineage>
        <taxon>Eukaryota</taxon>
        <taxon>Metazoa</taxon>
        <taxon>Ecdysozoa</taxon>
        <taxon>Arthropoda</taxon>
        <taxon>Hexapoda</taxon>
        <taxon>Insecta</taxon>
        <taxon>Pterygota</taxon>
        <taxon>Neoptera</taxon>
        <taxon>Paraneoptera</taxon>
        <taxon>Hemiptera</taxon>
        <taxon>Auchenorrhyncha</taxon>
        <taxon>Fulgoroidea</taxon>
        <taxon>Delphacidae</taxon>
        <taxon>Criomorphinae</taxon>
        <taxon>Laodelphax</taxon>
    </lineage>
</organism>
<dbReference type="Gene3D" id="2.60.40.640">
    <property type="match status" value="1"/>
</dbReference>
<dbReference type="InParanoid" id="A0A482WP86"/>
<dbReference type="OrthoDB" id="298939at2759"/>
<keyword evidence="3" id="KW-1185">Reference proteome</keyword>
<protein>
    <submittedName>
        <fullName evidence="2">Uncharacterized protein</fullName>
    </submittedName>
</protein>
<dbReference type="GO" id="GO:0001664">
    <property type="term" value="F:G protein-coupled receptor binding"/>
    <property type="evidence" value="ECO:0007669"/>
    <property type="project" value="TreeGrafter"/>
</dbReference>
<dbReference type="InterPro" id="IPR014756">
    <property type="entry name" value="Ig_E-set"/>
</dbReference>
<evidence type="ECO:0000313" key="2">
    <source>
        <dbReference type="EMBL" id="RZF34840.1"/>
    </source>
</evidence>